<feature type="binding site" evidence="4">
    <location>
        <position position="337"/>
    </location>
    <ligand>
        <name>S-adenosyl-L-methionine</name>
        <dbReference type="ChEBI" id="CHEBI:59789"/>
    </ligand>
</feature>
<comment type="similarity">
    <text evidence="4">Belongs to the class I-like SAM-binding methyltransferase superfamily. RNA M5U methyltransferase family.</text>
</comment>
<evidence type="ECO:0000313" key="8">
    <source>
        <dbReference type="EMBL" id="ADU50610.1"/>
    </source>
</evidence>
<dbReference type="InterPro" id="IPR010280">
    <property type="entry name" value="U5_MeTrfase_fam"/>
</dbReference>
<dbReference type="InterPro" id="IPR029063">
    <property type="entry name" value="SAM-dependent_MTases_sf"/>
</dbReference>
<dbReference type="OrthoDB" id="9804590at2"/>
<dbReference type="Gene3D" id="2.40.50.140">
    <property type="entry name" value="Nucleic acid-binding proteins"/>
    <property type="match status" value="1"/>
</dbReference>
<dbReference type="PROSITE" id="PS50926">
    <property type="entry name" value="TRAM"/>
    <property type="match status" value="1"/>
</dbReference>
<dbReference type="KEGG" id="tmr:Tmar_0489"/>
<dbReference type="eggNOG" id="COG2265">
    <property type="taxonomic scope" value="Bacteria"/>
</dbReference>
<dbReference type="Pfam" id="PF05958">
    <property type="entry name" value="tRNA_U5-meth_tr"/>
    <property type="match status" value="1"/>
</dbReference>
<organism evidence="8 9">
    <name type="scientific">Thermaerobacter marianensis (strain ATCC 700841 / DSM 12885 / JCM 10246 / 7p75a)</name>
    <dbReference type="NCBI Taxonomy" id="644966"/>
    <lineage>
        <taxon>Bacteria</taxon>
        <taxon>Bacillati</taxon>
        <taxon>Bacillota</taxon>
        <taxon>Clostridia</taxon>
        <taxon>Eubacteriales</taxon>
        <taxon>Clostridiales Family XVII. Incertae Sedis</taxon>
        <taxon>Thermaerobacter</taxon>
    </lineage>
</organism>
<feature type="binding site" evidence="4">
    <location>
        <position position="518"/>
    </location>
    <ligand>
        <name>S-adenosyl-L-methionine</name>
        <dbReference type="ChEBI" id="CHEBI:59789"/>
    </ligand>
</feature>
<feature type="compositionally biased region" description="Gly residues" evidence="6">
    <location>
        <begin position="654"/>
        <end position="664"/>
    </location>
</feature>
<feature type="region of interest" description="Disordered" evidence="6">
    <location>
        <begin position="1"/>
        <end position="51"/>
    </location>
</feature>
<evidence type="ECO:0000256" key="6">
    <source>
        <dbReference type="SAM" id="MobiDB-lite"/>
    </source>
</evidence>
<feature type="region of interest" description="Disordered" evidence="6">
    <location>
        <begin position="601"/>
        <end position="620"/>
    </location>
</feature>
<dbReference type="CDD" id="cd02440">
    <property type="entry name" value="AdoMet_MTases"/>
    <property type="match status" value="1"/>
</dbReference>
<dbReference type="InterPro" id="IPR030391">
    <property type="entry name" value="MeTrfase_TrmA_CS"/>
</dbReference>
<dbReference type="FunFam" id="2.40.50.1070:FF:000003">
    <property type="entry name" value="23S rRNA (Uracil-5-)-methyltransferase RumA"/>
    <property type="match status" value="1"/>
</dbReference>
<dbReference type="InterPro" id="IPR012340">
    <property type="entry name" value="NA-bd_OB-fold"/>
</dbReference>
<feature type="binding site" evidence="4">
    <location>
        <position position="428"/>
    </location>
    <ligand>
        <name>S-adenosyl-L-methionine</name>
        <dbReference type="ChEBI" id="CHEBI:59789"/>
    </ligand>
</feature>
<proteinExistence type="inferred from homology"/>
<keyword evidence="9" id="KW-1185">Reference proteome</keyword>
<keyword evidence="3 4" id="KW-0949">S-adenosyl-L-methionine</keyword>
<dbReference type="Proteomes" id="UP000008915">
    <property type="component" value="Chromosome"/>
</dbReference>
<dbReference type="PROSITE" id="PS01230">
    <property type="entry name" value="TRMA_1"/>
    <property type="match status" value="1"/>
</dbReference>
<evidence type="ECO:0000256" key="3">
    <source>
        <dbReference type="ARBA" id="ARBA00022691"/>
    </source>
</evidence>
<gene>
    <name evidence="8" type="ordered locus">Tmar_0489</name>
</gene>
<evidence type="ECO:0000259" key="7">
    <source>
        <dbReference type="PROSITE" id="PS50926"/>
    </source>
</evidence>
<feature type="compositionally biased region" description="Low complexity" evidence="6">
    <location>
        <begin position="665"/>
        <end position="679"/>
    </location>
</feature>
<keyword evidence="1 4" id="KW-0489">Methyltransferase</keyword>
<dbReference type="SUPFAM" id="SSF50249">
    <property type="entry name" value="Nucleic acid-binding proteins"/>
    <property type="match status" value="1"/>
</dbReference>
<dbReference type="GO" id="GO:0070475">
    <property type="term" value="P:rRNA base methylation"/>
    <property type="evidence" value="ECO:0007669"/>
    <property type="project" value="TreeGrafter"/>
</dbReference>
<dbReference type="EMBL" id="CP002344">
    <property type="protein sequence ID" value="ADU50610.1"/>
    <property type="molecule type" value="Genomic_DNA"/>
</dbReference>
<dbReference type="PROSITE" id="PS51687">
    <property type="entry name" value="SAM_MT_RNA_M5U"/>
    <property type="match status" value="1"/>
</dbReference>
<sequence length="685" mass="70829">MSRERRGARPPTNRPRSATGRERRHRHRPGAGDRDGAAAGGTPGAGRPLRPGQVIELEPHALAAGGDAVARYGGMAVFVPWAVPGDRLRVRVVDVKPRFARAEPEALLVPGPGRVDPACPLFARCGGCRLQHLAYPQQLAWKRQMVVDALERIGRIPDPPVGETLGMDPPWYYRNKAAIPVRRLPSGRVVMGFFAPGTHAVIDLEATGCAIQHPVINQVVAALRRWLEEDPDGRATSTYDETRHQGLLRHLVVRVGLRSGEALAGLVVNGEGLPGEERLARYLRREVPQLVGVVKNLHRRPGNAILGPETVPLDGRPWIFDELGGLRFRISLESFYQVNPVQAERLYRLALDYALGRPITAEAPKGPGPGSLADEPAGRRALATGEAASVTPGGAMATRAAPAAGGSGLPTGDATAGGGAGFWLVDAYAGIGTLALLAAARLRDGVVAQDRRSWRVTAIEVVPEATEDARTNAALNGLENVEFVTGAVEEVLPHLAAALQEAAGTGPGRGGPDVVLLDPPRKGCDPAALAACLELAPPRIVYVSCNPVTLARDLAVLCDTGSPAAPPLPALPRPAAAAGAAGAGGEAAMVEGVPAGGATAPGAAAGGGTAGDAQGGVRPRRRPRYRVVAVRPVDMFPQTAHVECVALLERDDGGGPAPGAGTTGPAGTATATAGAITAGTGAGDR</sequence>
<dbReference type="Gene3D" id="3.40.50.150">
    <property type="entry name" value="Vaccinia Virus protein VP39"/>
    <property type="match status" value="2"/>
</dbReference>
<protein>
    <submittedName>
        <fullName evidence="8">RNA methyltransferase, TrmA family</fullName>
    </submittedName>
</protein>
<feature type="region of interest" description="Disordered" evidence="6">
    <location>
        <begin position="652"/>
        <end position="685"/>
    </location>
</feature>
<reference evidence="9" key="2">
    <citation type="journal article" date="2010" name="Stand. Genomic Sci.">
        <title>Complete genome sequence of Thermaerobacter marianensis type strain (7p75aT).</title>
        <authorList>
            <person name="Han C."/>
            <person name="Gu W."/>
            <person name="Zhang X."/>
            <person name="Lapidus A."/>
            <person name="Nolan M."/>
            <person name="Copeland A."/>
            <person name="Lucas S."/>
            <person name="Glavina Del Rio T."/>
            <person name="Tice H."/>
            <person name="Cheng J."/>
            <person name="Tapia R."/>
            <person name="Goodwin L."/>
            <person name="Pitluck S."/>
            <person name="Pagani I."/>
            <person name="Ivanova N."/>
            <person name="Mavromatis K."/>
            <person name="Mikhailova N."/>
            <person name="Pati A."/>
            <person name="Chen A."/>
            <person name="Palaniappan K."/>
            <person name="Land M."/>
            <person name="Hauser L."/>
            <person name="Chang Y."/>
            <person name="Jeffries C."/>
            <person name="Schneider S."/>
            <person name="Rohde M."/>
            <person name="Goker M."/>
            <person name="Pukall R."/>
            <person name="Woyke T."/>
            <person name="Bristow J."/>
            <person name="Eisen J."/>
            <person name="Markowitz V."/>
            <person name="Hugenholtz P."/>
            <person name="Kyrpides N."/>
            <person name="Klenk H."/>
            <person name="Detter J."/>
        </authorList>
    </citation>
    <scope>NUCLEOTIDE SEQUENCE [LARGE SCALE GENOMIC DNA]</scope>
    <source>
        <strain evidence="9">ATCC 700841 / DSM 12885 / JCM 10246 / 7p75a</strain>
    </source>
</reference>
<dbReference type="NCBIfam" id="TIGR00479">
    <property type="entry name" value="rumA"/>
    <property type="match status" value="1"/>
</dbReference>
<feature type="active site" evidence="5">
    <location>
        <position position="545"/>
    </location>
</feature>
<dbReference type="STRING" id="644966.Tmar_0489"/>
<dbReference type="InterPro" id="IPR030390">
    <property type="entry name" value="MeTrfase_TrmA_AS"/>
</dbReference>
<evidence type="ECO:0000256" key="1">
    <source>
        <dbReference type="ARBA" id="ARBA00022603"/>
    </source>
</evidence>
<dbReference type="SUPFAM" id="SSF53335">
    <property type="entry name" value="S-adenosyl-L-methionine-dependent methyltransferases"/>
    <property type="match status" value="1"/>
</dbReference>
<reference evidence="8 9" key="1">
    <citation type="journal article" date="2010" name="Stand. Genomic Sci.">
        <title>Complete genome sequence of Thermaerobacter marianensis type strain (7p75a).</title>
        <authorList>
            <person name="Han C."/>
            <person name="Gu W."/>
            <person name="Zhang X."/>
            <person name="Lapidus A."/>
            <person name="Nolan M."/>
            <person name="Copeland A."/>
            <person name="Lucas S."/>
            <person name="Del Rio T.G."/>
            <person name="Tice H."/>
            <person name="Cheng J.F."/>
            <person name="Tapia R."/>
            <person name="Goodwin L."/>
            <person name="Pitluck S."/>
            <person name="Pagani I."/>
            <person name="Ivanova N."/>
            <person name="Mavromatis K."/>
            <person name="Mikhailova N."/>
            <person name="Pati A."/>
            <person name="Chen A."/>
            <person name="Palaniappan K."/>
            <person name="Land M."/>
            <person name="Hauser L."/>
            <person name="Chang Y.J."/>
            <person name="Jeffries C.D."/>
            <person name="Schneider S."/>
            <person name="Rohde M."/>
            <person name="Goker M."/>
            <person name="Pukall R."/>
            <person name="Woyke T."/>
            <person name="Bristow J."/>
            <person name="Eisen J.A."/>
            <person name="Markowitz V."/>
            <person name="Hugenholtz P."/>
            <person name="Kyrpides N.C."/>
            <person name="Klenk H.P."/>
            <person name="Detter J.C."/>
        </authorList>
    </citation>
    <scope>NUCLEOTIDE SEQUENCE [LARGE SCALE GENOMIC DNA]</scope>
    <source>
        <strain evidence="9">ATCC 700841 / DSM 12885 / JCM 10246 / 7p75a</strain>
    </source>
</reference>
<dbReference type="InterPro" id="IPR002792">
    <property type="entry name" value="TRAM_dom"/>
</dbReference>
<feature type="active site" description="Nucleophile" evidence="4">
    <location>
        <position position="545"/>
    </location>
</feature>
<evidence type="ECO:0000256" key="2">
    <source>
        <dbReference type="ARBA" id="ARBA00022679"/>
    </source>
</evidence>
<feature type="binding site" evidence="4">
    <location>
        <position position="460"/>
    </location>
    <ligand>
        <name>S-adenosyl-L-methionine</name>
        <dbReference type="ChEBI" id="CHEBI:59789"/>
    </ligand>
</feature>
<dbReference type="GO" id="GO:0070041">
    <property type="term" value="F:rRNA (uridine-C5-)-methyltransferase activity"/>
    <property type="evidence" value="ECO:0007669"/>
    <property type="project" value="TreeGrafter"/>
</dbReference>
<dbReference type="RefSeq" id="WP_013494915.1">
    <property type="nucleotide sequence ID" value="NC_014831.1"/>
</dbReference>
<dbReference type="AlphaFoldDB" id="E6SGX9"/>
<dbReference type="HOGENOM" id="CLU_014689_7_1_9"/>
<dbReference type="Pfam" id="PF01938">
    <property type="entry name" value="TRAM"/>
    <property type="match status" value="1"/>
</dbReference>
<accession>E6SGX9</accession>
<name>E6SGX9_THEM7</name>
<dbReference type="PANTHER" id="PTHR11061:SF30">
    <property type="entry name" value="TRNA (URACIL(54)-C(5))-METHYLTRANSFERASE"/>
    <property type="match status" value="1"/>
</dbReference>
<feature type="compositionally biased region" description="Gly residues" evidence="6">
    <location>
        <begin position="604"/>
        <end position="614"/>
    </location>
</feature>
<dbReference type="Gene3D" id="2.40.50.1070">
    <property type="match status" value="1"/>
</dbReference>
<evidence type="ECO:0000256" key="5">
    <source>
        <dbReference type="PROSITE-ProRule" id="PRU10015"/>
    </source>
</evidence>
<evidence type="ECO:0000256" key="4">
    <source>
        <dbReference type="PROSITE-ProRule" id="PRU01024"/>
    </source>
</evidence>
<feature type="domain" description="TRAM" evidence="7">
    <location>
        <begin position="48"/>
        <end position="106"/>
    </location>
</feature>
<keyword evidence="2 4" id="KW-0808">Transferase</keyword>
<evidence type="ECO:0000313" key="9">
    <source>
        <dbReference type="Proteomes" id="UP000008915"/>
    </source>
</evidence>
<dbReference type="PANTHER" id="PTHR11061">
    <property type="entry name" value="RNA M5U METHYLTRANSFERASE"/>
    <property type="match status" value="1"/>
</dbReference>
<dbReference type="PROSITE" id="PS01231">
    <property type="entry name" value="TRMA_2"/>
    <property type="match status" value="1"/>
</dbReference>